<name>A7TFW8_VANPO</name>
<evidence type="ECO:0008006" key="4">
    <source>
        <dbReference type="Google" id="ProtNLM"/>
    </source>
</evidence>
<feature type="region of interest" description="Disordered" evidence="1">
    <location>
        <begin position="471"/>
        <end position="551"/>
    </location>
</feature>
<dbReference type="AlphaFoldDB" id="A7TFW8"/>
<feature type="region of interest" description="Disordered" evidence="1">
    <location>
        <begin position="139"/>
        <end position="159"/>
    </location>
</feature>
<feature type="compositionally biased region" description="Basic and acidic residues" evidence="1">
    <location>
        <begin position="506"/>
        <end position="522"/>
    </location>
</feature>
<dbReference type="HOGENOM" id="CLU_407203_0_0_1"/>
<accession>A7TFW8</accession>
<keyword evidence="3" id="KW-1185">Reference proteome</keyword>
<protein>
    <recommendedName>
        <fullName evidence="4">Protein GIS4</fullName>
    </recommendedName>
</protein>
<reference evidence="2 3" key="1">
    <citation type="journal article" date="2007" name="Proc. Natl. Acad. Sci. U.S.A.">
        <title>Independent sorting-out of thousands of duplicated gene pairs in two yeast species descended from a whole-genome duplication.</title>
        <authorList>
            <person name="Scannell D.R."/>
            <person name="Frank A.C."/>
            <person name="Conant G.C."/>
            <person name="Byrne K.P."/>
            <person name="Woolfit M."/>
            <person name="Wolfe K.H."/>
        </authorList>
    </citation>
    <scope>NUCLEOTIDE SEQUENCE [LARGE SCALE GENOMIC DNA]</scope>
    <source>
        <strain evidence="3">ATCC 22028 / DSM 70294 / BCRC 21397 / CBS 2163 / NBRC 10782 / NRRL Y-8283 / UCD 57-17</strain>
    </source>
</reference>
<dbReference type="InParanoid" id="A7TFW8"/>
<gene>
    <name evidence="2" type="ORF">Kpol_1023p99</name>
</gene>
<feature type="compositionally biased region" description="Low complexity" evidence="1">
    <location>
        <begin position="486"/>
        <end position="502"/>
    </location>
</feature>
<dbReference type="KEGG" id="vpo:Kpol_1023p99"/>
<dbReference type="GeneID" id="5547246"/>
<feature type="compositionally biased region" description="Basic residues" evidence="1">
    <location>
        <begin position="531"/>
        <end position="543"/>
    </location>
</feature>
<dbReference type="EMBL" id="DS480384">
    <property type="protein sequence ID" value="EDO18926.1"/>
    <property type="molecule type" value="Genomic_DNA"/>
</dbReference>
<organism evidence="3">
    <name type="scientific">Vanderwaltozyma polyspora (strain ATCC 22028 / DSM 70294 / BCRC 21397 / CBS 2163 / NBRC 10782 / NRRL Y-8283 / UCD 57-17)</name>
    <name type="common">Kluyveromyces polysporus</name>
    <dbReference type="NCBI Taxonomy" id="436907"/>
    <lineage>
        <taxon>Eukaryota</taxon>
        <taxon>Fungi</taxon>
        <taxon>Dikarya</taxon>
        <taxon>Ascomycota</taxon>
        <taxon>Saccharomycotina</taxon>
        <taxon>Saccharomycetes</taxon>
        <taxon>Saccharomycetales</taxon>
        <taxon>Saccharomycetaceae</taxon>
        <taxon>Vanderwaltozyma</taxon>
    </lineage>
</organism>
<dbReference type="eggNOG" id="ENOG502QVAT">
    <property type="taxonomic scope" value="Eukaryota"/>
</dbReference>
<evidence type="ECO:0000256" key="1">
    <source>
        <dbReference type="SAM" id="MobiDB-lite"/>
    </source>
</evidence>
<dbReference type="OrthoDB" id="4070734at2759"/>
<proteinExistence type="predicted"/>
<evidence type="ECO:0000313" key="2">
    <source>
        <dbReference type="EMBL" id="EDO18926.1"/>
    </source>
</evidence>
<dbReference type="Proteomes" id="UP000000267">
    <property type="component" value="Unassembled WGS sequence"/>
</dbReference>
<dbReference type="PhylomeDB" id="A7TFW8"/>
<evidence type="ECO:0000313" key="3">
    <source>
        <dbReference type="Proteomes" id="UP000000267"/>
    </source>
</evidence>
<sequence length="551" mass="62099">MSSDGNGDATKEIDVWTWYLCHVRNGSFEEILGNEDYYKLLKNNLVDDVFNIDKGNKIFKLISINYLNNNILLDYYNNIVKKTLLLLNKSNSIELHYLVINGTSSHSNDDTNSSIASSIEINFKPKLSSSLNANAITSVNDNQKKSNQSPYSSQNTTELSSIDSFQYSEDVESLPSLSYEKNPNNNQAKYLISNNEQQDAAADTNADAEGDVNVEDIYLDDSDSDSLSSFPPYFINDPNFGSYFNTVLPTVNLPDPYANFQLVLQSILIYNSDSDELITAIRQSNNEQDSADIDDDWLLYDSKFSMTNLQILSLNELLHINKDYPKILFYSLVSIPNVTVNISNYENSSNPHLEDYINHSDDSLSIHDTPQQFYPMIVNDNNNNININNHNNTRRSSVDYYDDSIPQQFYPDDMNIPTKVNTNTTIAHRSYRTITNGSSSYINDGQELQNIITLTNTVGTEYPLAKYSTALTSSSKAERSKSRLINSSLDKISSVSNKSSNKSSRKSNENKNDLKKNIKNVDRLSSNKKSTSNKRSKSKRKSGKNSACSIM</sequence>
<dbReference type="RefSeq" id="XP_001646784.1">
    <property type="nucleotide sequence ID" value="XM_001646734.1"/>
</dbReference>
<dbReference type="OMA" id="ARNIEME"/>